<reference evidence="6 7" key="1">
    <citation type="journal article" date="2014" name="PLoS Genet.">
        <title>Phylogenetically driven sequencing of extremely halophilic archaea reveals strategies for static and dynamic osmo-response.</title>
        <authorList>
            <person name="Becker E.A."/>
            <person name="Seitzer P.M."/>
            <person name="Tritt A."/>
            <person name="Larsen D."/>
            <person name="Krusor M."/>
            <person name="Yao A.I."/>
            <person name="Wu D."/>
            <person name="Madern D."/>
            <person name="Eisen J.A."/>
            <person name="Darling A.E."/>
            <person name="Facciotti M.T."/>
        </authorList>
    </citation>
    <scope>NUCLEOTIDE SEQUENCE [LARGE SCALE GENOMIC DNA]</scope>
    <source>
        <strain evidence="6 7">DSM 8989</strain>
    </source>
</reference>
<feature type="domain" description="DUF7282" evidence="5">
    <location>
        <begin position="52"/>
        <end position="165"/>
    </location>
</feature>
<proteinExistence type="predicted"/>
<organism evidence="6 7">
    <name type="scientific">Halococcus salifodinae DSM 8989</name>
    <dbReference type="NCBI Taxonomy" id="1227456"/>
    <lineage>
        <taxon>Archaea</taxon>
        <taxon>Methanobacteriati</taxon>
        <taxon>Methanobacteriota</taxon>
        <taxon>Stenosarchaea group</taxon>
        <taxon>Halobacteria</taxon>
        <taxon>Halobacteriales</taxon>
        <taxon>Halococcaceae</taxon>
        <taxon>Halococcus</taxon>
    </lineage>
</organism>
<evidence type="ECO:0008006" key="8">
    <source>
        <dbReference type="Google" id="ProtNLM"/>
    </source>
</evidence>
<feature type="compositionally biased region" description="Low complexity" evidence="2">
    <location>
        <begin position="193"/>
        <end position="209"/>
    </location>
</feature>
<dbReference type="PATRIC" id="fig|1227456.3.peg.3684"/>
<evidence type="ECO:0000313" key="7">
    <source>
        <dbReference type="Proteomes" id="UP000011625"/>
    </source>
</evidence>
<keyword evidence="1" id="KW-0732">Signal</keyword>
<name>M0MXP6_9EURY</name>
<protein>
    <recommendedName>
        <fullName evidence="8">PGF-CTERM sorting domain-containing protein</fullName>
    </recommendedName>
</protein>
<dbReference type="Proteomes" id="UP000011625">
    <property type="component" value="Unassembled WGS sequence"/>
</dbReference>
<dbReference type="GO" id="GO:0005886">
    <property type="term" value="C:plasma membrane"/>
    <property type="evidence" value="ECO:0007669"/>
    <property type="project" value="UniProtKB-SubCell"/>
</dbReference>
<feature type="region of interest" description="Disordered" evidence="2">
    <location>
        <begin position="169"/>
        <end position="261"/>
    </location>
</feature>
<evidence type="ECO:0000256" key="3">
    <source>
        <dbReference type="SAM" id="Phobius"/>
    </source>
</evidence>
<gene>
    <name evidence="6" type="ORF">C450_18118</name>
</gene>
<keyword evidence="3" id="KW-1133">Transmembrane helix</keyword>
<evidence type="ECO:0000313" key="6">
    <source>
        <dbReference type="EMBL" id="EMA49205.1"/>
    </source>
</evidence>
<dbReference type="NCBIfam" id="TIGR04126">
    <property type="entry name" value="PGF_CTERM"/>
    <property type="match status" value="1"/>
</dbReference>
<dbReference type="AlphaFoldDB" id="M0MXP6"/>
<feature type="compositionally biased region" description="Polar residues" evidence="2">
    <location>
        <begin position="27"/>
        <end position="43"/>
    </location>
</feature>
<feature type="compositionally biased region" description="Low complexity" evidence="2">
    <location>
        <begin position="232"/>
        <end position="248"/>
    </location>
</feature>
<feature type="transmembrane region" description="Helical" evidence="3">
    <location>
        <begin position="256"/>
        <end position="277"/>
    </location>
</feature>
<feature type="compositionally biased region" description="Gly residues" evidence="2">
    <location>
        <begin position="249"/>
        <end position="261"/>
    </location>
</feature>
<sequence length="282" mass="28033">MRTSTLTVALLSALLVASAGMAGALTTNGLQPQESPTNTTTSGGDAAVEGSPSVTFDDQESSGESLLVASASLPRQGFVAIYDSSQSGNQTDQVVGASYLLEPGTSDNIRIALDESLDSSASLTAVVHADTNENGEFDYVSSDGQEDAALTPEGDRRIVDIAQVTVENAGGTNDSAADGSNTTAATTDDDAADNATTGTTADGMTTADETSAEETTAEETSAEETAADDATEATNGTNGTAANESNGSGDSGGSGAFGPGFGPVVAVVALLAAALLASRRRE</sequence>
<evidence type="ECO:0000256" key="1">
    <source>
        <dbReference type="ARBA" id="ARBA00022729"/>
    </source>
</evidence>
<dbReference type="Pfam" id="PF18204">
    <property type="entry name" value="PGF-CTERM"/>
    <property type="match status" value="1"/>
</dbReference>
<comment type="caution">
    <text evidence="6">The sequence shown here is derived from an EMBL/GenBank/DDBJ whole genome shotgun (WGS) entry which is preliminary data.</text>
</comment>
<dbReference type="EMBL" id="AOME01000079">
    <property type="protein sequence ID" value="EMA49205.1"/>
    <property type="molecule type" value="Genomic_DNA"/>
</dbReference>
<feature type="compositionally biased region" description="Acidic residues" evidence="2">
    <location>
        <begin position="210"/>
        <end position="231"/>
    </location>
</feature>
<evidence type="ECO:0000256" key="2">
    <source>
        <dbReference type="SAM" id="MobiDB-lite"/>
    </source>
</evidence>
<feature type="region of interest" description="Disordered" evidence="2">
    <location>
        <begin position="27"/>
        <end position="60"/>
    </location>
</feature>
<evidence type="ECO:0000259" key="5">
    <source>
        <dbReference type="Pfam" id="PF23951"/>
    </source>
</evidence>
<keyword evidence="3" id="KW-0812">Transmembrane</keyword>
<dbReference type="GO" id="GO:0030115">
    <property type="term" value="C:S-layer"/>
    <property type="evidence" value="ECO:0007669"/>
    <property type="project" value="UniProtKB-SubCell"/>
</dbReference>
<keyword evidence="7" id="KW-1185">Reference proteome</keyword>
<feature type="domain" description="PGF-CTERM archaeal protein-sorting signal" evidence="4">
    <location>
        <begin position="259"/>
        <end position="280"/>
    </location>
</feature>
<evidence type="ECO:0000259" key="4">
    <source>
        <dbReference type="Pfam" id="PF18204"/>
    </source>
</evidence>
<keyword evidence="3" id="KW-0472">Membrane</keyword>
<dbReference type="Pfam" id="PF23951">
    <property type="entry name" value="DUF7282"/>
    <property type="match status" value="1"/>
</dbReference>
<dbReference type="InterPro" id="IPR055706">
    <property type="entry name" value="Slg1/2_DUF7282"/>
</dbReference>
<dbReference type="RefSeq" id="WP_005045751.1">
    <property type="nucleotide sequence ID" value="NZ_AOME01000079.1"/>
</dbReference>
<feature type="compositionally biased region" description="Low complexity" evidence="2">
    <location>
        <begin position="174"/>
        <end position="186"/>
    </location>
</feature>
<accession>M0MXP6</accession>
<dbReference type="InterPro" id="IPR026371">
    <property type="entry name" value="PGF_CTERM"/>
</dbReference>